<evidence type="ECO:0000313" key="2">
    <source>
        <dbReference type="WBParaSite" id="RSKR_0000114000.1"/>
    </source>
</evidence>
<dbReference type="WBParaSite" id="RSKR_0000114000.1">
    <property type="protein sequence ID" value="RSKR_0000114000.1"/>
    <property type="gene ID" value="RSKR_0000114000"/>
</dbReference>
<organism evidence="1 2">
    <name type="scientific">Rhabditophanes sp. KR3021</name>
    <dbReference type="NCBI Taxonomy" id="114890"/>
    <lineage>
        <taxon>Eukaryota</taxon>
        <taxon>Metazoa</taxon>
        <taxon>Ecdysozoa</taxon>
        <taxon>Nematoda</taxon>
        <taxon>Chromadorea</taxon>
        <taxon>Rhabditida</taxon>
        <taxon>Tylenchina</taxon>
        <taxon>Panagrolaimomorpha</taxon>
        <taxon>Strongyloidoidea</taxon>
        <taxon>Alloionematidae</taxon>
        <taxon>Rhabditophanes</taxon>
    </lineage>
</organism>
<name>A0AC35TJ98_9BILA</name>
<evidence type="ECO:0000313" key="1">
    <source>
        <dbReference type="Proteomes" id="UP000095286"/>
    </source>
</evidence>
<protein>
    <submittedName>
        <fullName evidence="2">Mothers against decapentaplegic homolog</fullName>
    </submittedName>
</protein>
<sequence length="454" mass="50458">MQGFDSEDLDVLKKAVESNGIDIKQCAPGPPMETLEIELPGSSKVVTNDGEDEVMFDAKYDDSGLIPQIDKPMSMPYLCCKMWRWRALNVDAALHRLELMPWCRFGRVTINNATVSCCNPYHYGLWIRPEVSLNNEEDDDMAGTLYSKGPNQGQFSSETDYTGASNASDKYSTPKHHSKQHIEVAPRPGSIMSQPSLPNGRASEDVGSQAPHYINEGAESGSYRSPGSMNTTRHPSTSFPKYNPMSTEDADEEYLNNPPPPPGVQISPAPSLLLQHHQFNSKSTHQQHVGSAHSQALAWGRLARWEKKERIGEVIALYGEFVAVGRLAGTVFDSQDIQTDWDVDNEVSFSLIKKSDNDNFEDIWLYNSGSRPLFLSISSASSNQKADTIRRLCNGYCIRVHRIMLCPDTGKIVSGSDPANTMSFLTISVGVGWGINYQKVYLTELPCRYEVIFS</sequence>
<accession>A0AC35TJ98</accession>
<reference evidence="2" key="1">
    <citation type="submission" date="2016-11" db="UniProtKB">
        <authorList>
            <consortium name="WormBaseParasite"/>
        </authorList>
    </citation>
    <scope>IDENTIFICATION</scope>
    <source>
        <strain evidence="2">KR3021</strain>
    </source>
</reference>
<proteinExistence type="predicted"/>
<dbReference type="Proteomes" id="UP000095286">
    <property type="component" value="Unplaced"/>
</dbReference>